<gene>
    <name evidence="1" type="ORF">MLD38_038467</name>
</gene>
<accession>A0ACB9L1A8</accession>
<protein>
    <submittedName>
        <fullName evidence="1">Uncharacterized protein</fullName>
    </submittedName>
</protein>
<keyword evidence="2" id="KW-1185">Reference proteome</keyword>
<dbReference type="Proteomes" id="UP001057402">
    <property type="component" value="Chromosome 12"/>
</dbReference>
<evidence type="ECO:0000313" key="2">
    <source>
        <dbReference type="Proteomes" id="UP001057402"/>
    </source>
</evidence>
<sequence>MREAKVRPIMTGSSYHHLVHEIQLEGDCGSFNGGLSGVPGSVEYRLARREFLKSYSFSSSAVVTRCDRPGGIDGRWLKGRLANSVRGARDAAVGALVDAHRGISRRRLTVRVFRLRLSLFASPGHTFVVTVKCFVPCINKVEA</sequence>
<proteinExistence type="predicted"/>
<dbReference type="EMBL" id="CM042891">
    <property type="protein sequence ID" value="KAI4302758.1"/>
    <property type="molecule type" value="Genomic_DNA"/>
</dbReference>
<reference evidence="2" key="1">
    <citation type="journal article" date="2023" name="Front. Plant Sci.">
        <title>Chromosomal-level genome assembly of Melastoma candidum provides insights into trichome evolution.</title>
        <authorList>
            <person name="Zhong Y."/>
            <person name="Wu W."/>
            <person name="Sun C."/>
            <person name="Zou P."/>
            <person name="Liu Y."/>
            <person name="Dai S."/>
            <person name="Zhou R."/>
        </authorList>
    </citation>
    <scope>NUCLEOTIDE SEQUENCE [LARGE SCALE GENOMIC DNA]</scope>
</reference>
<name>A0ACB9L1A8_9MYRT</name>
<evidence type="ECO:0000313" key="1">
    <source>
        <dbReference type="EMBL" id="KAI4302758.1"/>
    </source>
</evidence>
<organism evidence="1 2">
    <name type="scientific">Melastoma candidum</name>
    <dbReference type="NCBI Taxonomy" id="119954"/>
    <lineage>
        <taxon>Eukaryota</taxon>
        <taxon>Viridiplantae</taxon>
        <taxon>Streptophyta</taxon>
        <taxon>Embryophyta</taxon>
        <taxon>Tracheophyta</taxon>
        <taxon>Spermatophyta</taxon>
        <taxon>Magnoliopsida</taxon>
        <taxon>eudicotyledons</taxon>
        <taxon>Gunneridae</taxon>
        <taxon>Pentapetalae</taxon>
        <taxon>rosids</taxon>
        <taxon>malvids</taxon>
        <taxon>Myrtales</taxon>
        <taxon>Melastomataceae</taxon>
        <taxon>Melastomatoideae</taxon>
        <taxon>Melastomateae</taxon>
        <taxon>Melastoma</taxon>
    </lineage>
</organism>
<comment type="caution">
    <text evidence="1">The sequence shown here is derived from an EMBL/GenBank/DDBJ whole genome shotgun (WGS) entry which is preliminary data.</text>
</comment>